<accession>A0A9W4VTJ6</accession>
<dbReference type="AlphaFoldDB" id="A0A9W4VTJ6"/>
<dbReference type="EMBL" id="CAMAPD010000008">
    <property type="protein sequence ID" value="CAH9058981.1"/>
    <property type="molecule type" value="Genomic_DNA"/>
</dbReference>
<dbReference type="Proteomes" id="UP001152485">
    <property type="component" value="Unassembled WGS sequence"/>
</dbReference>
<reference evidence="1 4" key="1">
    <citation type="submission" date="2022-07" db="EMBL/GenBank/DDBJ databases">
        <authorList>
            <person name="Criscuolo A."/>
        </authorList>
    </citation>
    <scope>NUCLEOTIDE SEQUENCE</scope>
    <source>
        <strain evidence="4">CIP 111951</strain>
        <strain evidence="1">CIP111854</strain>
        <strain evidence="2">CIP111951</strain>
    </source>
</reference>
<name>A0A9W4VTJ6_9GAMM</name>
<keyword evidence="3" id="KW-1185">Reference proteome</keyword>
<gene>
    <name evidence="1" type="ORF">PSECIP111854_01364</name>
    <name evidence="2" type="ORF">PSECIP111951_01981</name>
</gene>
<protein>
    <submittedName>
        <fullName evidence="1">Uncharacterized protein</fullName>
    </submittedName>
</protein>
<evidence type="ECO:0000313" key="1">
    <source>
        <dbReference type="EMBL" id="CAH9054387.1"/>
    </source>
</evidence>
<organism evidence="1 3">
    <name type="scientific">Pseudoalteromonas holothuriae</name>
    <dbReference type="NCBI Taxonomy" id="2963714"/>
    <lineage>
        <taxon>Bacteria</taxon>
        <taxon>Pseudomonadati</taxon>
        <taxon>Pseudomonadota</taxon>
        <taxon>Gammaproteobacteria</taxon>
        <taxon>Alteromonadales</taxon>
        <taxon>Pseudoalteromonadaceae</taxon>
        <taxon>Pseudoalteromonas</taxon>
    </lineage>
</organism>
<evidence type="ECO:0000313" key="4">
    <source>
        <dbReference type="Proteomes" id="UP001152485"/>
    </source>
</evidence>
<evidence type="ECO:0000313" key="2">
    <source>
        <dbReference type="EMBL" id="CAH9058981.1"/>
    </source>
</evidence>
<proteinExistence type="predicted"/>
<dbReference type="EMBL" id="CAMAPC010000004">
    <property type="protein sequence ID" value="CAH9054387.1"/>
    <property type="molecule type" value="Genomic_DNA"/>
</dbReference>
<evidence type="ECO:0000313" key="3">
    <source>
        <dbReference type="Proteomes" id="UP001152467"/>
    </source>
</evidence>
<dbReference type="Proteomes" id="UP001152467">
    <property type="component" value="Unassembled WGS sequence"/>
</dbReference>
<sequence>MKLLKSMKVSKKRTSTYAETSHSLDLSAKVLSNKELLSQISGARGGGAYPPKSTRF</sequence>
<dbReference type="RefSeq" id="WP_261593141.1">
    <property type="nucleotide sequence ID" value="NZ_CAMAPC010000004.1"/>
</dbReference>
<comment type="caution">
    <text evidence="1">The sequence shown here is derived from an EMBL/GenBank/DDBJ whole genome shotgun (WGS) entry which is preliminary data.</text>
</comment>